<feature type="signal peptide" evidence="4">
    <location>
        <begin position="1"/>
        <end position="24"/>
    </location>
</feature>
<evidence type="ECO:0000256" key="4">
    <source>
        <dbReference type="SAM" id="SignalP"/>
    </source>
</evidence>
<proteinExistence type="predicted"/>
<dbReference type="Pfam" id="PF01520">
    <property type="entry name" value="Amidase_3"/>
    <property type="match status" value="1"/>
</dbReference>
<reference evidence="6 7" key="1">
    <citation type="submission" date="2013-02" db="EMBL/GenBank/DDBJ databases">
        <title>A novel strain isolated from Lonar lake, Maharashtra, India.</title>
        <authorList>
            <person name="Singh A."/>
        </authorList>
    </citation>
    <scope>NUCLEOTIDE SEQUENCE [LARGE SCALE GENOMIC DNA]</scope>
    <source>
        <strain evidence="6 7">AK24</strain>
    </source>
</reference>
<dbReference type="Gene3D" id="3.40.630.40">
    <property type="entry name" value="Zn-dependent exopeptidases"/>
    <property type="match status" value="1"/>
</dbReference>
<organism evidence="6 7">
    <name type="scientific">Lunatimonas lonarensis</name>
    <dbReference type="NCBI Taxonomy" id="1232681"/>
    <lineage>
        <taxon>Bacteria</taxon>
        <taxon>Pseudomonadati</taxon>
        <taxon>Bacteroidota</taxon>
        <taxon>Cytophagia</taxon>
        <taxon>Cytophagales</taxon>
        <taxon>Cyclobacteriaceae</taxon>
    </lineage>
</organism>
<evidence type="ECO:0000256" key="2">
    <source>
        <dbReference type="ARBA" id="ARBA00011901"/>
    </source>
</evidence>
<dbReference type="RefSeq" id="WP_010855367.1">
    <property type="nucleotide sequence ID" value="NZ_AQHR01000088.1"/>
</dbReference>
<dbReference type="GO" id="GO:0008745">
    <property type="term" value="F:N-acetylmuramoyl-L-alanine amidase activity"/>
    <property type="evidence" value="ECO:0007669"/>
    <property type="project" value="UniProtKB-EC"/>
</dbReference>
<keyword evidence="3 6" id="KW-0378">Hydrolase</keyword>
<name>R7ZPR7_9BACT</name>
<dbReference type="SMART" id="SM00646">
    <property type="entry name" value="Ami_3"/>
    <property type="match status" value="1"/>
</dbReference>
<keyword evidence="7" id="KW-1185">Reference proteome</keyword>
<comment type="catalytic activity">
    <reaction evidence="1">
        <text>Hydrolyzes the link between N-acetylmuramoyl residues and L-amino acid residues in certain cell-wall glycopeptides.</text>
        <dbReference type="EC" id="3.5.1.28"/>
    </reaction>
</comment>
<comment type="caution">
    <text evidence="6">The sequence shown here is derived from an EMBL/GenBank/DDBJ whole genome shotgun (WGS) entry which is preliminary data.</text>
</comment>
<accession>R7ZPR7</accession>
<keyword evidence="4" id="KW-0732">Signal</keyword>
<dbReference type="STRING" id="1232681.ADIS_3234"/>
<dbReference type="AlphaFoldDB" id="R7ZPR7"/>
<dbReference type="PATRIC" id="fig|1288963.3.peg.3227"/>
<dbReference type="CDD" id="cd02696">
    <property type="entry name" value="MurNAc-LAA"/>
    <property type="match status" value="1"/>
</dbReference>
<dbReference type="Proteomes" id="UP000013909">
    <property type="component" value="Unassembled WGS sequence"/>
</dbReference>
<dbReference type="InterPro" id="IPR050695">
    <property type="entry name" value="N-acetylmuramoyl_amidase_3"/>
</dbReference>
<dbReference type="PANTHER" id="PTHR30404">
    <property type="entry name" value="N-ACETYLMURAMOYL-L-ALANINE AMIDASE"/>
    <property type="match status" value="1"/>
</dbReference>
<dbReference type="InterPro" id="IPR002508">
    <property type="entry name" value="MurNAc-LAA_cat"/>
</dbReference>
<evidence type="ECO:0000256" key="1">
    <source>
        <dbReference type="ARBA" id="ARBA00001561"/>
    </source>
</evidence>
<dbReference type="EMBL" id="AQHR01000088">
    <property type="protein sequence ID" value="EON76106.1"/>
    <property type="molecule type" value="Genomic_DNA"/>
</dbReference>
<dbReference type="GO" id="GO:0030288">
    <property type="term" value="C:outer membrane-bounded periplasmic space"/>
    <property type="evidence" value="ECO:0007669"/>
    <property type="project" value="TreeGrafter"/>
</dbReference>
<gene>
    <name evidence="6" type="ORF">ADIS_3234</name>
</gene>
<dbReference type="PANTHER" id="PTHR30404:SF0">
    <property type="entry name" value="N-ACETYLMURAMOYL-L-ALANINE AMIDASE AMIC"/>
    <property type="match status" value="1"/>
</dbReference>
<feature type="domain" description="MurNAc-LAA" evidence="5">
    <location>
        <begin position="98"/>
        <end position="221"/>
    </location>
</feature>
<feature type="chain" id="PRO_5004461832" description="N-acetylmuramoyl-L-alanine amidase" evidence="4">
    <location>
        <begin position="25"/>
        <end position="333"/>
    </location>
</feature>
<dbReference type="OrthoDB" id="9772024at2"/>
<evidence type="ECO:0000259" key="5">
    <source>
        <dbReference type="SMART" id="SM00646"/>
    </source>
</evidence>
<protein>
    <recommendedName>
        <fullName evidence="2">N-acetylmuramoyl-L-alanine amidase</fullName>
        <ecNumber evidence="2">3.5.1.28</ecNumber>
    </recommendedName>
</protein>
<dbReference type="SUPFAM" id="SSF53187">
    <property type="entry name" value="Zn-dependent exopeptidases"/>
    <property type="match status" value="1"/>
</dbReference>
<evidence type="ECO:0000256" key="3">
    <source>
        <dbReference type="ARBA" id="ARBA00022801"/>
    </source>
</evidence>
<evidence type="ECO:0000313" key="6">
    <source>
        <dbReference type="EMBL" id="EON76106.1"/>
    </source>
</evidence>
<sequence length="333" mass="37129">MKLAPFYRSFLWILFLLSSFSGIAQQPIAPLAGKVICLDPGHGGTADTDQYRVGLAGEREEWINLRVGLVLKRLLEKAGATVLMTRESDLLVSLADRAEMAVANKADMFVSIHHNATADRSVNFPIVYFHGSAEENLAGVRLAKLIGDSFVASMFKGQSELSVVSDFAIFPNSGAGVLRGTYGIPAVVAEASFFSDPKEEKRLRRRSYNQKEAKAYFEAISAFFSHSADLPILEKKQPLTLTPFLVFQEAERMSPEAKNWHGNFMEGKKIVDDQSIELFDKALDLLTLSVKSFPDSPVAGVAHDYRARVLEALGKEADAEQERRRRRHFYPQW</sequence>
<evidence type="ECO:0000313" key="7">
    <source>
        <dbReference type="Proteomes" id="UP000013909"/>
    </source>
</evidence>
<dbReference type="EC" id="3.5.1.28" evidence="2"/>
<dbReference type="GO" id="GO:0009253">
    <property type="term" value="P:peptidoglycan catabolic process"/>
    <property type="evidence" value="ECO:0007669"/>
    <property type="project" value="InterPro"/>
</dbReference>